<feature type="domain" description="Tape measure protein N-terminal" evidence="2">
    <location>
        <begin position="65"/>
        <end position="256"/>
    </location>
</feature>
<protein>
    <submittedName>
        <fullName evidence="3">Tape measure protein</fullName>
    </submittedName>
</protein>
<feature type="compositionally biased region" description="Basic and acidic residues" evidence="1">
    <location>
        <begin position="463"/>
        <end position="493"/>
    </location>
</feature>
<dbReference type="Pfam" id="PF20155">
    <property type="entry name" value="TMP_3"/>
    <property type="match status" value="1"/>
</dbReference>
<comment type="caution">
    <text evidence="3">The sequence shown here is derived from an EMBL/GenBank/DDBJ whole genome shotgun (WGS) entry which is preliminary data.</text>
</comment>
<evidence type="ECO:0000259" key="2">
    <source>
        <dbReference type="Pfam" id="PF20155"/>
    </source>
</evidence>
<organism evidence="3 4">
    <name type="scientific">Sphingomonas zeae</name>
    <dbReference type="NCBI Taxonomy" id="1646122"/>
    <lineage>
        <taxon>Bacteria</taxon>
        <taxon>Pseudomonadati</taxon>
        <taxon>Pseudomonadota</taxon>
        <taxon>Alphaproteobacteria</taxon>
        <taxon>Sphingomonadales</taxon>
        <taxon>Sphingomonadaceae</taxon>
        <taxon>Sphingomonas</taxon>
    </lineage>
</organism>
<dbReference type="InterPro" id="IPR013491">
    <property type="entry name" value="Tape_meas_N"/>
</dbReference>
<name>A0A7Y6B3X3_9SPHN</name>
<evidence type="ECO:0000313" key="4">
    <source>
        <dbReference type="Proteomes" id="UP000536441"/>
    </source>
</evidence>
<proteinExistence type="predicted"/>
<keyword evidence="4" id="KW-1185">Reference proteome</keyword>
<dbReference type="RefSeq" id="WP_183989001.1">
    <property type="nucleotide sequence ID" value="NZ_CBCRYR010000041.1"/>
</dbReference>
<sequence length="861" mass="90487">MSLGLDSAEFRAGAARAQSAANNLAGRIQRSFTGIANSGRALGGVLANLSGPLALLTGAGGVAGLVAIADEAKSITSQLKLATAQTGSFIKAQEDVARIASATRGGLAETASLYGNFVRATNEMGKTQGDAARATETFAKALKIGGADANAAASATLQFGQALASGVLRGDEFNSIMEASPRIARLLADSLGIPIGQLRNMAQEGKLTSDVLFNALTNRKFTDGLDAEFQQLPVTFGEAMTLVHNAAIATFGAFDDGGQFSTALANFIGRGADGFSSLAEAAAAEGIHIRSTFEGLSDAFSPLLSGAQSAFAGVRQEADYTRTSIISILKAFDDLRNLYVDAQNFGSRIENSIKGGLNRAQRRAGAGPSADVAMTPILARSNTAQTFAVSQRRSAARLRMDRAARRLEADGYIVPRNPDGTVNEAGIRRRERPAPRVSTPAPAKPSGEKKGGRGRSPEAAQAKQEREAKRLAEKEVRDQRRFEADEASERDAQLRARADLTVEARDRLAVEKQLRDNETAARLRAIETDKDLTDEQKARLSALVKGTAALEEEAAQRRAQQDQQRQDLERITAANDNQQDILSAQSSLARTSKERAALELQILDLQFKQQRAVQEAVIASVTATEQEKAIALDRLATLDKLEALSRIQVERQNAGPLARYLDTIPKTGAEMNEAVEGIATNGLDKLIDGIASARGNFESLADVVSNVADEIISSLLRIGMQKGIAALFGSLFPSSNANISISKLFGTGAAGSAGSAGGTVSLPNLSGARASGGPVIGGRSYLVGELGPEIFTAPHTGKVIANDAIGSAPPRFIIEPSPWFDVRAAGAAEPSVQAMGVRAAAGGSEMAARNAATAQRRRITR</sequence>
<feature type="region of interest" description="Disordered" evidence="1">
    <location>
        <begin position="411"/>
        <end position="493"/>
    </location>
</feature>
<accession>A0A7Y6B3X3</accession>
<reference evidence="3 4" key="1">
    <citation type="submission" date="2020-05" db="EMBL/GenBank/DDBJ databases">
        <title>Genome Sequencing of Type Strains.</title>
        <authorList>
            <person name="Lemaire J.F."/>
            <person name="Inderbitzin P."/>
            <person name="Gregorio O.A."/>
            <person name="Collins S.B."/>
            <person name="Wespe N."/>
            <person name="Knight-Connoni V."/>
        </authorList>
    </citation>
    <scope>NUCLEOTIDE SEQUENCE [LARGE SCALE GENOMIC DNA]</scope>
    <source>
        <strain evidence="3 4">DSM 100049</strain>
    </source>
</reference>
<dbReference type="Proteomes" id="UP000536441">
    <property type="component" value="Unassembled WGS sequence"/>
</dbReference>
<dbReference type="EMBL" id="JABMCH010000050">
    <property type="protein sequence ID" value="NUU46007.1"/>
    <property type="molecule type" value="Genomic_DNA"/>
</dbReference>
<dbReference type="AlphaFoldDB" id="A0A7Y6B3X3"/>
<gene>
    <name evidence="3" type="ORF">HP438_03325</name>
</gene>
<evidence type="ECO:0000256" key="1">
    <source>
        <dbReference type="SAM" id="MobiDB-lite"/>
    </source>
</evidence>
<evidence type="ECO:0000313" key="3">
    <source>
        <dbReference type="EMBL" id="NUU46007.1"/>
    </source>
</evidence>
<dbReference type="NCBIfam" id="TIGR02675">
    <property type="entry name" value="tape_meas_nterm"/>
    <property type="match status" value="1"/>
</dbReference>